<dbReference type="PANTHER" id="PTHR46160:SF9">
    <property type="entry name" value="PROTEIN PRY2-RELATED"/>
    <property type="match status" value="1"/>
</dbReference>
<keyword evidence="4" id="KW-1015">Disulfide bond</keyword>
<proteinExistence type="predicted"/>
<evidence type="ECO:0000313" key="6">
    <source>
        <dbReference type="Ensembl" id="ENSSANP00000008864.1"/>
    </source>
</evidence>
<name>A0A671KLX3_9TELE</name>
<dbReference type="InterPro" id="IPR014853">
    <property type="entry name" value="VWF/SSPO/ZAN-like_Cys-rich_dom"/>
</dbReference>
<dbReference type="SUPFAM" id="SSF57567">
    <property type="entry name" value="Serine protease inhibitors"/>
    <property type="match status" value="1"/>
</dbReference>
<dbReference type="InterPro" id="IPR001846">
    <property type="entry name" value="VWF_type-D"/>
</dbReference>
<reference evidence="6" key="1">
    <citation type="submission" date="2025-08" db="UniProtKB">
        <authorList>
            <consortium name="Ensembl"/>
        </authorList>
    </citation>
    <scope>IDENTIFICATION</scope>
</reference>
<dbReference type="CDD" id="cd19941">
    <property type="entry name" value="TIL"/>
    <property type="match status" value="1"/>
</dbReference>
<evidence type="ECO:0000256" key="2">
    <source>
        <dbReference type="ARBA" id="ARBA00022729"/>
    </source>
</evidence>
<sequence>MTCHQHQCGPAEVCGVHDGVRGCRPTGYATCSVEDLGSYHTFDGQSFRYPGACGLTLSRVMGPSSLPHFVLTVEKVPRGLQDFSRVLKFEADGIQVSIEMGEGSNVNVRQNMKSLSCYSVQEHNCIIFQIHTVRGFVLETNFGVTVRADWPHIVRITAPSTYSGTLGGLCGNFNEDIADEFYTPDTVLLNDTQLFADSWRDGSLSAHCEDPNDSWETGHYQNSSQFIEHCSIMAKHDGPFVECSRVIDPQQRIADCVQLLEQTQGAREALCEVLRGYTLLCQQNGIAVEEWRFATHCGNCPANSHYVVCGTSCPASCPSLSFPFQCALQCQEGCQCNDGNVLNGDHCVPPVGCGCYHSGRYRQAGETFWHGEECQFLCVCDGITGNVHCTPSSYPHYMSFDKSYFDFQGTCRYVLATVCNDTTGSALVFKPYSIVLFYFQSG</sequence>
<evidence type="ECO:0000313" key="7">
    <source>
        <dbReference type="Proteomes" id="UP000472260"/>
    </source>
</evidence>
<evidence type="ECO:0000256" key="3">
    <source>
        <dbReference type="ARBA" id="ARBA00023136"/>
    </source>
</evidence>
<reference evidence="6" key="2">
    <citation type="submission" date="2025-09" db="UniProtKB">
        <authorList>
            <consortium name="Ensembl"/>
        </authorList>
    </citation>
    <scope>IDENTIFICATION</scope>
</reference>
<comment type="subcellular location">
    <subcellularLocation>
        <location evidence="1">Membrane</location>
    </subcellularLocation>
</comment>
<dbReference type="SMART" id="SM00216">
    <property type="entry name" value="VWD"/>
    <property type="match status" value="1"/>
</dbReference>
<organism evidence="6 7">
    <name type="scientific">Sinocyclocheilus anshuiensis</name>
    <dbReference type="NCBI Taxonomy" id="1608454"/>
    <lineage>
        <taxon>Eukaryota</taxon>
        <taxon>Metazoa</taxon>
        <taxon>Chordata</taxon>
        <taxon>Craniata</taxon>
        <taxon>Vertebrata</taxon>
        <taxon>Euteleostomi</taxon>
        <taxon>Actinopterygii</taxon>
        <taxon>Neopterygii</taxon>
        <taxon>Teleostei</taxon>
        <taxon>Ostariophysi</taxon>
        <taxon>Cypriniformes</taxon>
        <taxon>Cyprinidae</taxon>
        <taxon>Cyprininae</taxon>
        <taxon>Sinocyclocheilus</taxon>
    </lineage>
</organism>
<evidence type="ECO:0000256" key="4">
    <source>
        <dbReference type="ARBA" id="ARBA00023157"/>
    </source>
</evidence>
<evidence type="ECO:0000259" key="5">
    <source>
        <dbReference type="PROSITE" id="PS51233"/>
    </source>
</evidence>
<dbReference type="PANTHER" id="PTHR46160">
    <property type="entry name" value="ALPHA-TECTORIN-RELATED"/>
    <property type="match status" value="1"/>
</dbReference>
<dbReference type="PROSITE" id="PS51233">
    <property type="entry name" value="VWFD"/>
    <property type="match status" value="2"/>
</dbReference>
<evidence type="ECO:0000256" key="1">
    <source>
        <dbReference type="ARBA" id="ARBA00004370"/>
    </source>
</evidence>
<dbReference type="Pfam" id="PF00094">
    <property type="entry name" value="VWD"/>
    <property type="match status" value="2"/>
</dbReference>
<dbReference type="Ensembl" id="ENSSANT00000009495.1">
    <property type="protein sequence ID" value="ENSSANP00000008864.1"/>
    <property type="gene ID" value="ENSSANG00000004959.1"/>
</dbReference>
<dbReference type="SMART" id="SM00832">
    <property type="entry name" value="C8"/>
    <property type="match status" value="1"/>
</dbReference>
<dbReference type="Gene3D" id="2.10.25.10">
    <property type="entry name" value="Laminin"/>
    <property type="match status" value="1"/>
</dbReference>
<protein>
    <submittedName>
        <fullName evidence="6">Si:dkey-239b22.1</fullName>
    </submittedName>
</protein>
<dbReference type="Pfam" id="PF01826">
    <property type="entry name" value="TIL"/>
    <property type="match status" value="1"/>
</dbReference>
<dbReference type="Pfam" id="PF08742">
    <property type="entry name" value="C8"/>
    <property type="match status" value="1"/>
</dbReference>
<feature type="domain" description="VWFD" evidence="5">
    <location>
        <begin position="29"/>
        <end position="209"/>
    </location>
</feature>
<dbReference type="Proteomes" id="UP000472260">
    <property type="component" value="Unassembled WGS sequence"/>
</dbReference>
<dbReference type="FunFam" id="2.10.25.10:FF:000055">
    <property type="entry name" value="alpha-tectorin isoform X1"/>
    <property type="match status" value="1"/>
</dbReference>
<feature type="domain" description="VWFD" evidence="5">
    <location>
        <begin position="387"/>
        <end position="442"/>
    </location>
</feature>
<dbReference type="InterPro" id="IPR036084">
    <property type="entry name" value="Ser_inhib-like_sf"/>
</dbReference>
<dbReference type="InterPro" id="IPR052749">
    <property type="entry name" value="Alpha-tectorin"/>
</dbReference>
<dbReference type="InterPro" id="IPR002919">
    <property type="entry name" value="TIL_dom"/>
</dbReference>
<keyword evidence="2" id="KW-0732">Signal</keyword>
<dbReference type="GO" id="GO:0016020">
    <property type="term" value="C:membrane"/>
    <property type="evidence" value="ECO:0007669"/>
    <property type="project" value="UniProtKB-SubCell"/>
</dbReference>
<keyword evidence="3" id="KW-0472">Membrane</keyword>
<dbReference type="AlphaFoldDB" id="A0A671KLX3"/>
<accession>A0A671KLX3</accession>
<keyword evidence="7" id="KW-1185">Reference proteome</keyword>